<dbReference type="PATRIC" id="fig|1705561.3.peg.5638"/>
<evidence type="ECO:0000313" key="2">
    <source>
        <dbReference type="Proteomes" id="UP000037688"/>
    </source>
</evidence>
<dbReference type="EMBL" id="LITU01000081">
    <property type="protein sequence ID" value="KOY13335.1"/>
    <property type="molecule type" value="Genomic_DNA"/>
</dbReference>
<proteinExistence type="predicted"/>
<dbReference type="RefSeq" id="WP_053783681.1">
    <property type="nucleotide sequence ID" value="NZ_LITU01000081.1"/>
</dbReference>
<dbReference type="OrthoDB" id="2475185at2"/>
<accession>A0A0N0UGS0</accession>
<dbReference type="AlphaFoldDB" id="A0A0N0UGS0"/>
<organism evidence="1 2">
    <name type="scientific">Paenibacillus xylanivorans</name>
    <dbReference type="NCBI Taxonomy" id="1705561"/>
    <lineage>
        <taxon>Bacteria</taxon>
        <taxon>Bacillati</taxon>
        <taxon>Bacillota</taxon>
        <taxon>Bacilli</taxon>
        <taxon>Bacillales</taxon>
        <taxon>Paenibacillaceae</taxon>
        <taxon>Paenibacillus</taxon>
    </lineage>
</organism>
<evidence type="ECO:0000313" key="1">
    <source>
        <dbReference type="EMBL" id="KOY13335.1"/>
    </source>
</evidence>
<dbReference type="Proteomes" id="UP000037688">
    <property type="component" value="Unassembled WGS sequence"/>
</dbReference>
<name>A0A0N0UGS0_9BACL</name>
<sequence>MKRPFHPEWNVLRRITGIAVCLLCVITLLPLLQAEGAGIQNASKSLQPFTSAKSTAEHHSDTFAPDVVQQFARKQTTVLATEHAGNRWDQAQLDFYPLGPGTHSWLVYANVEGSPVGYMIISANDQGHLQLSEYGQGEQRPYNISLLDQTLNKQQLDLQELISDGGELQLCYAPPLLAYWKVERHDQDAIYIDATNGDTLPIGVLKAMDTDSQQSTKRLKSIRSISGQAVVITPDDSSKDASLSVDSMDLQPLFDPADNLLWITSKPVSITGVKTLNQQWKEHKKIVFSADKQNVLYGGPLPVSGYQIWRNDRGSIQNQYVAIGGKTSVRRFVPLQTLLRDGDFYVMKP</sequence>
<keyword evidence="2" id="KW-1185">Reference proteome</keyword>
<comment type="caution">
    <text evidence="1">The sequence shown here is derived from an EMBL/GenBank/DDBJ whole genome shotgun (WGS) entry which is preliminary data.</text>
</comment>
<reference evidence="1 2" key="1">
    <citation type="submission" date="2015-08" db="EMBL/GenBank/DDBJ databases">
        <title>Draft genome sequence of cellulolytic and xylanolytic Paenibacillus sp. A59, isolated from a decaying forest soil from Patagonia, Argentina.</title>
        <authorList>
            <person name="Ghio S."/>
            <person name="Caceres A.M."/>
            <person name="Talia P."/>
            <person name="Grasso D."/>
            <person name="Campos E."/>
        </authorList>
    </citation>
    <scope>NUCLEOTIDE SEQUENCE [LARGE SCALE GENOMIC DNA]</scope>
    <source>
        <strain evidence="1 2">A59</strain>
    </source>
</reference>
<protein>
    <submittedName>
        <fullName evidence="1">Uncharacterized protein</fullName>
    </submittedName>
</protein>
<gene>
    <name evidence="1" type="ORF">AMS66_26810</name>
</gene>